<dbReference type="AlphaFoldDB" id="A0A7S4T2A7"/>
<name>A0A7S4T2A7_9STRA</name>
<accession>A0A7S4T2A7</accession>
<sequence length="184" mass="20094">MQSSLAKEAQFEQTKTKTKKSGFTVPLLSVALSLSTTCSFSRSQRFKRASSQSVSTNCVSFESCAICSEYEASFSPYTEQELGPLYKSALGGLPVPSDKENPPHELIYGNFITAYVKKLVLGGKRITTTQMNAQDYAGLVLEEVDVAQTMSFEMTSAMGATASANAGLVKDNTWTRNNKQNRKK</sequence>
<evidence type="ECO:0000313" key="1">
    <source>
        <dbReference type="EMBL" id="CAE4663038.1"/>
    </source>
</evidence>
<protein>
    <submittedName>
        <fullName evidence="1">Uncharacterized protein</fullName>
    </submittedName>
</protein>
<organism evidence="1">
    <name type="scientific">Ditylum brightwellii</name>
    <dbReference type="NCBI Taxonomy" id="49249"/>
    <lineage>
        <taxon>Eukaryota</taxon>
        <taxon>Sar</taxon>
        <taxon>Stramenopiles</taxon>
        <taxon>Ochrophyta</taxon>
        <taxon>Bacillariophyta</taxon>
        <taxon>Mediophyceae</taxon>
        <taxon>Lithodesmiophycidae</taxon>
        <taxon>Lithodesmiales</taxon>
        <taxon>Lithodesmiaceae</taxon>
        <taxon>Ditylum</taxon>
    </lineage>
</organism>
<proteinExistence type="predicted"/>
<dbReference type="EMBL" id="HBNS01058138">
    <property type="protein sequence ID" value="CAE4663038.1"/>
    <property type="molecule type" value="Transcribed_RNA"/>
</dbReference>
<reference evidence="1" key="1">
    <citation type="submission" date="2021-01" db="EMBL/GenBank/DDBJ databases">
        <authorList>
            <person name="Corre E."/>
            <person name="Pelletier E."/>
            <person name="Niang G."/>
            <person name="Scheremetjew M."/>
            <person name="Finn R."/>
            <person name="Kale V."/>
            <person name="Holt S."/>
            <person name="Cochrane G."/>
            <person name="Meng A."/>
            <person name="Brown T."/>
            <person name="Cohen L."/>
        </authorList>
    </citation>
    <scope>NUCLEOTIDE SEQUENCE</scope>
    <source>
        <strain evidence="1">GSO104</strain>
    </source>
</reference>
<gene>
    <name evidence="1" type="ORF">DBRI00130_LOCUS41815</name>
</gene>